<gene>
    <name evidence="1" type="ORF">VAMP_114n62</name>
</gene>
<evidence type="ECO:0000313" key="1">
    <source>
        <dbReference type="EMBL" id="MBS8122109.1"/>
    </source>
</evidence>
<organism evidence="1 2">
    <name type="scientific">Candidatus Vampirococcus lugosii</name>
    <dbReference type="NCBI Taxonomy" id="2789015"/>
    <lineage>
        <taxon>Bacteria</taxon>
        <taxon>Candidatus Absconditibacteriota</taxon>
        <taxon>Vampirococcus</taxon>
    </lineage>
</organism>
<accession>A0ABS5QMB7</accession>
<evidence type="ECO:0000313" key="2">
    <source>
        <dbReference type="Proteomes" id="UP000680365"/>
    </source>
</evidence>
<sequence length="159" mass="17524">MKLESIKENLLALVLAFILAFSIMFVFSTTDLLKADILGIQDKEENIRGDVYSNLTGGQLKIVSNTNLKGISAASFTVVYDPSELEILASDLDSKYNFNTSFNEGVVNIYITDIGEIKLEDEMFVINGISSDYIDSLNVSDFMFNFTDGSSDSPNITSN</sequence>
<dbReference type="Proteomes" id="UP000680365">
    <property type="component" value="Unassembled WGS sequence"/>
</dbReference>
<proteinExistence type="predicted"/>
<evidence type="ECO:0008006" key="3">
    <source>
        <dbReference type="Google" id="ProtNLM"/>
    </source>
</evidence>
<dbReference type="RefSeq" id="WP_213349305.1">
    <property type="nucleotide sequence ID" value="NZ_JAEDAM010000041.1"/>
</dbReference>
<reference evidence="1 2" key="1">
    <citation type="journal article" date="2021" name="Nat. Commun.">
        <title>Reductive evolution and unique predatory mode in the CPR bacterium Vampirococcus lugosii.</title>
        <authorList>
            <person name="Moreira D."/>
            <person name="Zivanovic Y."/>
            <person name="Lopez-Archilla A.I."/>
            <person name="Iniesto M."/>
            <person name="Lopez-Garcia P."/>
        </authorList>
    </citation>
    <scope>NUCLEOTIDE SEQUENCE [LARGE SCALE GENOMIC DNA]</scope>
    <source>
        <strain evidence="1">Chiprana</strain>
    </source>
</reference>
<name>A0ABS5QMB7_9BACT</name>
<dbReference type="EMBL" id="JAEDAM010000041">
    <property type="protein sequence ID" value="MBS8122109.1"/>
    <property type="molecule type" value="Genomic_DNA"/>
</dbReference>
<keyword evidence="2" id="KW-1185">Reference proteome</keyword>
<comment type="caution">
    <text evidence="1">The sequence shown here is derived from an EMBL/GenBank/DDBJ whole genome shotgun (WGS) entry which is preliminary data.</text>
</comment>
<protein>
    <recommendedName>
        <fullName evidence="3">Cohesin domain-containing protein</fullName>
    </recommendedName>
</protein>